<name>A0A8J5I940_9STRA</name>
<evidence type="ECO:0000313" key="2">
    <source>
        <dbReference type="Proteomes" id="UP000709295"/>
    </source>
</evidence>
<protein>
    <recommendedName>
        <fullName evidence="3">Helitron helicase-like domain-containing protein</fullName>
    </recommendedName>
</protein>
<accession>A0A8J5I940</accession>
<organism evidence="1 2">
    <name type="scientific">Phytophthora aleatoria</name>
    <dbReference type="NCBI Taxonomy" id="2496075"/>
    <lineage>
        <taxon>Eukaryota</taxon>
        <taxon>Sar</taxon>
        <taxon>Stramenopiles</taxon>
        <taxon>Oomycota</taxon>
        <taxon>Peronosporomycetes</taxon>
        <taxon>Peronosporales</taxon>
        <taxon>Peronosporaceae</taxon>
        <taxon>Phytophthora</taxon>
    </lineage>
</organism>
<proteinExistence type="predicted"/>
<dbReference type="Proteomes" id="UP000709295">
    <property type="component" value="Unassembled WGS sequence"/>
</dbReference>
<dbReference type="EMBL" id="JAENGY010001203">
    <property type="protein sequence ID" value="KAG6951416.1"/>
    <property type="molecule type" value="Genomic_DNA"/>
</dbReference>
<evidence type="ECO:0008006" key="3">
    <source>
        <dbReference type="Google" id="ProtNLM"/>
    </source>
</evidence>
<reference evidence="1" key="1">
    <citation type="submission" date="2021-01" db="EMBL/GenBank/DDBJ databases">
        <title>Phytophthora aleatoria, a newly-described species from Pinus radiata is distinct from Phytophthora cactorum isolates based on comparative genomics.</title>
        <authorList>
            <person name="Mcdougal R."/>
            <person name="Panda P."/>
            <person name="Williams N."/>
            <person name="Studholme D.J."/>
        </authorList>
    </citation>
    <scope>NUCLEOTIDE SEQUENCE</scope>
    <source>
        <strain evidence="1">NZFS 4037</strain>
    </source>
</reference>
<comment type="caution">
    <text evidence="1">The sequence shown here is derived from an EMBL/GenBank/DDBJ whole genome shotgun (WGS) entry which is preliminary data.</text>
</comment>
<sequence>MTCFWKLKPVSTTRWLIQEPNWVKVVLNWDMDNNCSRRGPGLFGCTKAFYAATESQNSTGYLHTHMLIWIDGMPSTVDEYYQMCSLDCFRSAMIKYVDAVATSNVPLDTKYCPLCSTGTIAPLEFHREAFRKPRSGSVRPPTTMCQQCGQTFGGSELIVKHAQRIEKILQVSSCGSEDGIRPIASSQPLLRVSSLSSAEAVAATRALVFYQHHHWFHARSCF</sequence>
<dbReference type="AlphaFoldDB" id="A0A8J5I940"/>
<evidence type="ECO:0000313" key="1">
    <source>
        <dbReference type="EMBL" id="KAG6951416.1"/>
    </source>
</evidence>
<gene>
    <name evidence="1" type="ORF">JG688_00013743</name>
</gene>
<keyword evidence="2" id="KW-1185">Reference proteome</keyword>